<feature type="region of interest" description="Disordered" evidence="1">
    <location>
        <begin position="34"/>
        <end position="63"/>
    </location>
</feature>
<name>A0AAE0YL23_9GAST</name>
<proteinExistence type="predicted"/>
<accession>A0AAE0YL23</accession>
<comment type="caution">
    <text evidence="2">The sequence shown here is derived from an EMBL/GenBank/DDBJ whole genome shotgun (WGS) entry which is preliminary data.</text>
</comment>
<evidence type="ECO:0000313" key="3">
    <source>
        <dbReference type="Proteomes" id="UP001283361"/>
    </source>
</evidence>
<feature type="compositionally biased region" description="Polar residues" evidence="1">
    <location>
        <begin position="34"/>
        <end position="46"/>
    </location>
</feature>
<protein>
    <submittedName>
        <fullName evidence="2">Uncharacterized protein</fullName>
    </submittedName>
</protein>
<evidence type="ECO:0000256" key="1">
    <source>
        <dbReference type="SAM" id="MobiDB-lite"/>
    </source>
</evidence>
<reference evidence="2" key="1">
    <citation type="journal article" date="2023" name="G3 (Bethesda)">
        <title>A reference genome for the long-term kleptoplast-retaining sea slug Elysia crispata morphotype clarki.</title>
        <authorList>
            <person name="Eastman K.E."/>
            <person name="Pendleton A.L."/>
            <person name="Shaikh M.A."/>
            <person name="Suttiyut T."/>
            <person name="Ogas R."/>
            <person name="Tomko P."/>
            <person name="Gavelis G."/>
            <person name="Widhalm J.R."/>
            <person name="Wisecaver J.H."/>
        </authorList>
    </citation>
    <scope>NUCLEOTIDE SEQUENCE</scope>
    <source>
        <strain evidence="2">ECLA1</strain>
    </source>
</reference>
<evidence type="ECO:0000313" key="2">
    <source>
        <dbReference type="EMBL" id="KAK3748396.1"/>
    </source>
</evidence>
<gene>
    <name evidence="2" type="ORF">RRG08_018238</name>
</gene>
<dbReference type="Proteomes" id="UP001283361">
    <property type="component" value="Unassembled WGS sequence"/>
</dbReference>
<keyword evidence="3" id="KW-1185">Reference proteome</keyword>
<dbReference type="AlphaFoldDB" id="A0AAE0YL23"/>
<dbReference type="EMBL" id="JAWDGP010006027">
    <property type="protein sequence ID" value="KAK3748396.1"/>
    <property type="molecule type" value="Genomic_DNA"/>
</dbReference>
<sequence>MTSWTAGDLSYGSDEERSSGCSVAFFYMRQSSSVMDRSITTDPSRTGHSKHPNGARTPSGLQPVYHNAASTHLASWRWKKLGNPDRPS</sequence>
<organism evidence="2 3">
    <name type="scientific">Elysia crispata</name>
    <name type="common">lettuce slug</name>
    <dbReference type="NCBI Taxonomy" id="231223"/>
    <lineage>
        <taxon>Eukaryota</taxon>
        <taxon>Metazoa</taxon>
        <taxon>Spiralia</taxon>
        <taxon>Lophotrochozoa</taxon>
        <taxon>Mollusca</taxon>
        <taxon>Gastropoda</taxon>
        <taxon>Heterobranchia</taxon>
        <taxon>Euthyneura</taxon>
        <taxon>Panpulmonata</taxon>
        <taxon>Sacoglossa</taxon>
        <taxon>Placobranchoidea</taxon>
        <taxon>Plakobranchidae</taxon>
        <taxon>Elysia</taxon>
    </lineage>
</organism>